<comment type="caution">
    <text evidence="1">The sequence shown here is derived from an EMBL/GenBank/DDBJ whole genome shotgun (WGS) entry which is preliminary data.</text>
</comment>
<dbReference type="Proteomes" id="UP000315353">
    <property type="component" value="Unassembled WGS sequence"/>
</dbReference>
<dbReference type="EMBL" id="BJNB01000007">
    <property type="protein sequence ID" value="GEB97205.1"/>
    <property type="molecule type" value="Genomic_DNA"/>
</dbReference>
<evidence type="ECO:0000313" key="2">
    <source>
        <dbReference type="Proteomes" id="UP000315353"/>
    </source>
</evidence>
<evidence type="ECO:0000313" key="1">
    <source>
        <dbReference type="EMBL" id="GEB97205.1"/>
    </source>
</evidence>
<reference evidence="1 2" key="1">
    <citation type="submission" date="2019-06" db="EMBL/GenBank/DDBJ databases">
        <title>Whole genome shotgun sequence of Corynebacterium flavescens NBRC 14136.</title>
        <authorList>
            <person name="Hosoyama A."/>
            <person name="Uohara A."/>
            <person name="Ohji S."/>
            <person name="Ichikawa N."/>
        </authorList>
    </citation>
    <scope>NUCLEOTIDE SEQUENCE [LARGE SCALE GENOMIC DNA]</scope>
    <source>
        <strain evidence="1 2">NBRC 14136</strain>
    </source>
</reference>
<sequence length="71" mass="7353">MLLVGLAKAQVIFDDFRSIAKVLAAGNAHIGRGDKAVIEFEGFHVAAFRHGGQPSVLGLAGAIIKVAGIKL</sequence>
<gene>
    <name evidence="1" type="ORF">CFL01nite_07000</name>
</gene>
<accession>A0AB73B5N3</accession>
<protein>
    <submittedName>
        <fullName evidence="1">Uncharacterized protein</fullName>
    </submittedName>
</protein>
<dbReference type="AlphaFoldDB" id="A0AB73B5N3"/>
<organism evidence="1 2">
    <name type="scientific">Corynebacterium flavescens</name>
    <dbReference type="NCBI Taxonomy" id="28028"/>
    <lineage>
        <taxon>Bacteria</taxon>
        <taxon>Bacillati</taxon>
        <taxon>Actinomycetota</taxon>
        <taxon>Actinomycetes</taxon>
        <taxon>Mycobacteriales</taxon>
        <taxon>Corynebacteriaceae</taxon>
        <taxon>Corynebacterium</taxon>
    </lineage>
</organism>
<proteinExistence type="predicted"/>
<name>A0AB73B5N3_CORFL</name>